<evidence type="ECO:0000313" key="4">
    <source>
        <dbReference type="Proteomes" id="UP000284219"/>
    </source>
</evidence>
<keyword evidence="1" id="KW-0812">Transmembrane</keyword>
<keyword evidence="4" id="KW-1185">Reference proteome</keyword>
<reference evidence="3 4" key="1">
    <citation type="submission" date="2016-08" db="EMBL/GenBank/DDBJ databases">
        <title>Novel Firmicute Genomes.</title>
        <authorList>
            <person name="Poppleton D.I."/>
            <person name="Gribaldo S."/>
        </authorList>
    </citation>
    <scope>NUCLEOTIDE SEQUENCE [LARGE SCALE GENOMIC DNA]</scope>
    <source>
        <strain evidence="3 4">RAOx-1</strain>
    </source>
</reference>
<gene>
    <name evidence="3" type="ORF">BEP19_03765</name>
</gene>
<accession>A0A419SLK2</accession>
<feature type="domain" description="DUF2062" evidence="2">
    <location>
        <begin position="5"/>
        <end position="147"/>
    </location>
</feature>
<keyword evidence="1" id="KW-0472">Membrane</keyword>
<feature type="transmembrane region" description="Helical" evidence="1">
    <location>
        <begin position="21"/>
        <end position="38"/>
    </location>
</feature>
<dbReference type="PANTHER" id="PTHR40547:SF1">
    <property type="entry name" value="SLL0298 PROTEIN"/>
    <property type="match status" value="1"/>
</dbReference>
<comment type="caution">
    <text evidence="3">The sequence shown here is derived from an EMBL/GenBank/DDBJ whole genome shotgun (WGS) entry which is preliminary data.</text>
</comment>
<sequence length="157" mass="17802">MIIKRKLKLYLLRLFRLRSSTHKIALGISIGFLPNWVPSFGLGPFLSVLLAKLFRANASAALIGGVSGTFMWPFLFYLNYRVGAWALREKSEVSDLEDVPYQHLDTPNDVGNLNSLGVQFVTGMVINGLVFAILFYILFFVVFKKYRLPLLAIVRKM</sequence>
<feature type="transmembrane region" description="Helical" evidence="1">
    <location>
        <begin position="58"/>
        <end position="80"/>
    </location>
</feature>
<dbReference type="Proteomes" id="UP000284219">
    <property type="component" value="Unassembled WGS sequence"/>
</dbReference>
<dbReference type="OrthoDB" id="2081705at2"/>
<proteinExistence type="predicted"/>
<dbReference type="EMBL" id="MCHY01000007">
    <property type="protein sequence ID" value="RKD24963.1"/>
    <property type="molecule type" value="Genomic_DNA"/>
</dbReference>
<dbReference type="InterPro" id="IPR018639">
    <property type="entry name" value="DUF2062"/>
</dbReference>
<evidence type="ECO:0000313" key="3">
    <source>
        <dbReference type="EMBL" id="RKD24963.1"/>
    </source>
</evidence>
<protein>
    <recommendedName>
        <fullName evidence="2">DUF2062 domain-containing protein</fullName>
    </recommendedName>
</protein>
<dbReference type="PANTHER" id="PTHR40547">
    <property type="entry name" value="SLL0298 PROTEIN"/>
    <property type="match status" value="1"/>
</dbReference>
<evidence type="ECO:0000256" key="1">
    <source>
        <dbReference type="SAM" id="Phobius"/>
    </source>
</evidence>
<feature type="transmembrane region" description="Helical" evidence="1">
    <location>
        <begin position="120"/>
        <end position="143"/>
    </location>
</feature>
<name>A0A419SLK2_9BACL</name>
<organism evidence="3 4">
    <name type="scientific">Ammoniphilus oxalaticus</name>
    <dbReference type="NCBI Taxonomy" id="66863"/>
    <lineage>
        <taxon>Bacteria</taxon>
        <taxon>Bacillati</taxon>
        <taxon>Bacillota</taxon>
        <taxon>Bacilli</taxon>
        <taxon>Bacillales</taxon>
        <taxon>Paenibacillaceae</taxon>
        <taxon>Aneurinibacillus group</taxon>
        <taxon>Ammoniphilus</taxon>
    </lineage>
</organism>
<dbReference type="AlphaFoldDB" id="A0A419SLK2"/>
<dbReference type="Pfam" id="PF09835">
    <property type="entry name" value="DUF2062"/>
    <property type="match status" value="1"/>
</dbReference>
<keyword evidence="1" id="KW-1133">Transmembrane helix</keyword>
<evidence type="ECO:0000259" key="2">
    <source>
        <dbReference type="Pfam" id="PF09835"/>
    </source>
</evidence>